<sequence>MALQTEVPTSTSPSSAGTASAAATGSSDSSGSGFSLSASPPLILAFLAVGVFGIAMVVFCVWRRMAIGRRHWEAPESRSPGEPPKLWDVWSPPQDSGITAEWHNIQPLAATTWNDRPSQPVPPNDMAPRYDGLLAEAVAHLRRRYRPRRDRDVGSDAKAIRAEQLGRLQIAVTIAMPCPDLNDSRTEPDEQPLDYAIGLYEIPWKTTH</sequence>
<feature type="region of interest" description="Disordered" evidence="1">
    <location>
        <begin position="1"/>
        <end position="31"/>
    </location>
</feature>
<evidence type="ECO:0000313" key="3">
    <source>
        <dbReference type="EMBL" id="KAJ7717028.1"/>
    </source>
</evidence>
<protein>
    <submittedName>
        <fullName evidence="3">Uncharacterized protein</fullName>
    </submittedName>
</protein>
<keyword evidence="2" id="KW-1133">Transmembrane helix</keyword>
<dbReference type="EMBL" id="JARKIB010000283">
    <property type="protein sequence ID" value="KAJ7717028.1"/>
    <property type="molecule type" value="Genomic_DNA"/>
</dbReference>
<name>A0AAD7HCN1_9AGAR</name>
<evidence type="ECO:0000256" key="1">
    <source>
        <dbReference type="SAM" id="MobiDB-lite"/>
    </source>
</evidence>
<accession>A0AAD7HCN1</accession>
<keyword evidence="2" id="KW-0472">Membrane</keyword>
<organism evidence="3 4">
    <name type="scientific">Mycena metata</name>
    <dbReference type="NCBI Taxonomy" id="1033252"/>
    <lineage>
        <taxon>Eukaryota</taxon>
        <taxon>Fungi</taxon>
        <taxon>Dikarya</taxon>
        <taxon>Basidiomycota</taxon>
        <taxon>Agaricomycotina</taxon>
        <taxon>Agaricomycetes</taxon>
        <taxon>Agaricomycetidae</taxon>
        <taxon>Agaricales</taxon>
        <taxon>Marasmiineae</taxon>
        <taxon>Mycenaceae</taxon>
        <taxon>Mycena</taxon>
    </lineage>
</organism>
<feature type="compositionally biased region" description="Low complexity" evidence="1">
    <location>
        <begin position="8"/>
        <end position="31"/>
    </location>
</feature>
<keyword evidence="2" id="KW-0812">Transmembrane</keyword>
<dbReference type="AlphaFoldDB" id="A0AAD7HCN1"/>
<evidence type="ECO:0000313" key="4">
    <source>
        <dbReference type="Proteomes" id="UP001215598"/>
    </source>
</evidence>
<evidence type="ECO:0000256" key="2">
    <source>
        <dbReference type="SAM" id="Phobius"/>
    </source>
</evidence>
<feature type="transmembrane region" description="Helical" evidence="2">
    <location>
        <begin position="42"/>
        <end position="62"/>
    </location>
</feature>
<reference evidence="3" key="1">
    <citation type="submission" date="2023-03" db="EMBL/GenBank/DDBJ databases">
        <title>Massive genome expansion in bonnet fungi (Mycena s.s.) driven by repeated elements and novel gene families across ecological guilds.</title>
        <authorList>
            <consortium name="Lawrence Berkeley National Laboratory"/>
            <person name="Harder C.B."/>
            <person name="Miyauchi S."/>
            <person name="Viragh M."/>
            <person name="Kuo A."/>
            <person name="Thoen E."/>
            <person name="Andreopoulos B."/>
            <person name="Lu D."/>
            <person name="Skrede I."/>
            <person name="Drula E."/>
            <person name="Henrissat B."/>
            <person name="Morin E."/>
            <person name="Kohler A."/>
            <person name="Barry K."/>
            <person name="LaButti K."/>
            <person name="Morin E."/>
            <person name="Salamov A."/>
            <person name="Lipzen A."/>
            <person name="Mereny Z."/>
            <person name="Hegedus B."/>
            <person name="Baldrian P."/>
            <person name="Stursova M."/>
            <person name="Weitz H."/>
            <person name="Taylor A."/>
            <person name="Grigoriev I.V."/>
            <person name="Nagy L.G."/>
            <person name="Martin F."/>
            <person name="Kauserud H."/>
        </authorList>
    </citation>
    <scope>NUCLEOTIDE SEQUENCE</scope>
    <source>
        <strain evidence="3">CBHHK182m</strain>
    </source>
</reference>
<comment type="caution">
    <text evidence="3">The sequence shown here is derived from an EMBL/GenBank/DDBJ whole genome shotgun (WGS) entry which is preliminary data.</text>
</comment>
<keyword evidence="4" id="KW-1185">Reference proteome</keyword>
<proteinExistence type="predicted"/>
<dbReference type="Proteomes" id="UP001215598">
    <property type="component" value="Unassembled WGS sequence"/>
</dbReference>
<gene>
    <name evidence="3" type="ORF">B0H16DRAFT_1740869</name>
</gene>